<organism evidence="2 3">
    <name type="scientific">Arthroderma benhamiae (strain ATCC MYA-4681 / CBS 112371)</name>
    <name type="common">Trichophyton mentagrophytes</name>
    <dbReference type="NCBI Taxonomy" id="663331"/>
    <lineage>
        <taxon>Eukaryota</taxon>
        <taxon>Fungi</taxon>
        <taxon>Dikarya</taxon>
        <taxon>Ascomycota</taxon>
        <taxon>Pezizomycotina</taxon>
        <taxon>Eurotiomycetes</taxon>
        <taxon>Eurotiomycetidae</taxon>
        <taxon>Onygenales</taxon>
        <taxon>Arthrodermataceae</taxon>
        <taxon>Trichophyton</taxon>
    </lineage>
</organism>
<evidence type="ECO:0000313" key="2">
    <source>
        <dbReference type="EMBL" id="EFE33371.1"/>
    </source>
</evidence>
<feature type="compositionally biased region" description="Basic and acidic residues" evidence="1">
    <location>
        <begin position="62"/>
        <end position="82"/>
    </location>
</feature>
<reference evidence="3" key="1">
    <citation type="journal article" date="2011" name="Genome Biol.">
        <title>Comparative and functional genomics provide insights into the pathogenicity of dermatophytic fungi.</title>
        <authorList>
            <person name="Burmester A."/>
            <person name="Shelest E."/>
            <person name="Gloeckner G."/>
            <person name="Heddergott C."/>
            <person name="Schindler S."/>
            <person name="Staib P."/>
            <person name="Heidel A."/>
            <person name="Felder M."/>
            <person name="Petzold A."/>
            <person name="Szafranski K."/>
            <person name="Feuermann M."/>
            <person name="Pedruzzi I."/>
            <person name="Priebe S."/>
            <person name="Groth M."/>
            <person name="Winkler R."/>
            <person name="Li W."/>
            <person name="Kniemeyer O."/>
            <person name="Schroeckh V."/>
            <person name="Hertweck C."/>
            <person name="Hube B."/>
            <person name="White T.C."/>
            <person name="Platzer M."/>
            <person name="Guthke R."/>
            <person name="Heitman J."/>
            <person name="Woestemeyer J."/>
            <person name="Zipfel P.F."/>
            <person name="Monod M."/>
            <person name="Brakhage A.A."/>
        </authorList>
    </citation>
    <scope>NUCLEOTIDE SEQUENCE [LARGE SCALE GENOMIC DNA]</scope>
    <source>
        <strain evidence="3">ATCC MYA-4681 / CBS 112371</strain>
    </source>
</reference>
<sequence length="93" mass="10989">MNDCSSLFFATANTAYQERQKMRRSVHDLRRSGWRREDADKLCHVSFVYFCHCQRKRKSLGKKKETKDKQDKKTDAEKKERGIIYGVEEGEGL</sequence>
<comment type="caution">
    <text evidence="2">The sequence shown here is derived from an EMBL/GenBank/DDBJ whole genome shotgun (WGS) entry which is preliminary data.</text>
</comment>
<proteinExistence type="predicted"/>
<dbReference type="AlphaFoldDB" id="D4AUA1"/>
<keyword evidence="3" id="KW-1185">Reference proteome</keyword>
<name>D4AUA1_ARTBC</name>
<dbReference type="EMBL" id="ABSU01000010">
    <property type="protein sequence ID" value="EFE33371.1"/>
    <property type="molecule type" value="Genomic_DNA"/>
</dbReference>
<evidence type="ECO:0000313" key="3">
    <source>
        <dbReference type="Proteomes" id="UP000008866"/>
    </source>
</evidence>
<dbReference type="HOGENOM" id="CLU_2399243_0_0_1"/>
<accession>D4AUA1</accession>
<dbReference type="Proteomes" id="UP000008866">
    <property type="component" value="Unassembled WGS sequence"/>
</dbReference>
<gene>
    <name evidence="2" type="ORF">ARB_07731</name>
</gene>
<dbReference type="RefSeq" id="XP_003014011.1">
    <property type="nucleotide sequence ID" value="XM_003013965.1"/>
</dbReference>
<dbReference type="GeneID" id="9521428"/>
<feature type="region of interest" description="Disordered" evidence="1">
    <location>
        <begin position="57"/>
        <end position="93"/>
    </location>
</feature>
<protein>
    <submittedName>
        <fullName evidence="2">Uncharacterized protein</fullName>
    </submittedName>
</protein>
<dbReference type="KEGG" id="abe:ARB_07731"/>
<evidence type="ECO:0000256" key="1">
    <source>
        <dbReference type="SAM" id="MobiDB-lite"/>
    </source>
</evidence>